<dbReference type="Proteomes" id="UP000094527">
    <property type="component" value="Unassembled WGS sequence"/>
</dbReference>
<feature type="compositionally biased region" description="Low complexity" evidence="1">
    <location>
        <begin position="106"/>
        <end position="120"/>
    </location>
</feature>
<feature type="region of interest" description="Disordered" evidence="1">
    <location>
        <begin position="86"/>
        <end position="120"/>
    </location>
</feature>
<name>A0A1D2M483_ORCCI</name>
<evidence type="ECO:0000313" key="2">
    <source>
        <dbReference type="EMBL" id="ODM87779.1"/>
    </source>
</evidence>
<comment type="caution">
    <text evidence="2">The sequence shown here is derived from an EMBL/GenBank/DDBJ whole genome shotgun (WGS) entry which is preliminary data.</text>
</comment>
<dbReference type="AlphaFoldDB" id="A0A1D2M483"/>
<feature type="region of interest" description="Disordered" evidence="1">
    <location>
        <begin position="171"/>
        <end position="197"/>
    </location>
</feature>
<reference evidence="2 3" key="1">
    <citation type="journal article" date="2016" name="Genome Biol. Evol.">
        <title>Gene Family Evolution Reflects Adaptation to Soil Environmental Stressors in the Genome of the Collembolan Orchesella cincta.</title>
        <authorList>
            <person name="Faddeeva-Vakhrusheva A."/>
            <person name="Derks M.F."/>
            <person name="Anvar S.Y."/>
            <person name="Agamennone V."/>
            <person name="Suring W."/>
            <person name="Smit S."/>
            <person name="van Straalen N.M."/>
            <person name="Roelofs D."/>
        </authorList>
    </citation>
    <scope>NUCLEOTIDE SEQUENCE [LARGE SCALE GENOMIC DNA]</scope>
    <source>
        <tissue evidence="2">Mixed pool</tissue>
    </source>
</reference>
<keyword evidence="3" id="KW-1185">Reference proteome</keyword>
<feature type="compositionally biased region" description="Basic and acidic residues" evidence="1">
    <location>
        <begin position="90"/>
        <end position="104"/>
    </location>
</feature>
<evidence type="ECO:0000256" key="1">
    <source>
        <dbReference type="SAM" id="MobiDB-lite"/>
    </source>
</evidence>
<evidence type="ECO:0000313" key="3">
    <source>
        <dbReference type="Proteomes" id="UP000094527"/>
    </source>
</evidence>
<protein>
    <recommendedName>
        <fullName evidence="4">Arrestin C-terminal-like domain-containing protein</fullName>
    </recommendedName>
</protein>
<gene>
    <name evidence="2" type="ORF">Ocin01_18903</name>
</gene>
<organism evidence="2 3">
    <name type="scientific">Orchesella cincta</name>
    <name type="common">Springtail</name>
    <name type="synonym">Podura cincta</name>
    <dbReference type="NCBI Taxonomy" id="48709"/>
    <lineage>
        <taxon>Eukaryota</taxon>
        <taxon>Metazoa</taxon>
        <taxon>Ecdysozoa</taxon>
        <taxon>Arthropoda</taxon>
        <taxon>Hexapoda</taxon>
        <taxon>Collembola</taxon>
        <taxon>Entomobryomorpha</taxon>
        <taxon>Entomobryoidea</taxon>
        <taxon>Orchesellidae</taxon>
        <taxon>Orchesellinae</taxon>
        <taxon>Orchesella</taxon>
    </lineage>
</organism>
<dbReference type="OrthoDB" id="2333384at2759"/>
<dbReference type="InterPro" id="IPR014756">
    <property type="entry name" value="Ig_E-set"/>
</dbReference>
<dbReference type="SUPFAM" id="SSF81296">
    <property type="entry name" value="E set domains"/>
    <property type="match status" value="1"/>
</dbReference>
<accession>A0A1D2M483</accession>
<proteinExistence type="predicted"/>
<evidence type="ECO:0008006" key="4">
    <source>
        <dbReference type="Google" id="ProtNLM"/>
    </source>
</evidence>
<feature type="region of interest" description="Disordered" evidence="1">
    <location>
        <begin position="1"/>
        <end position="25"/>
    </location>
</feature>
<dbReference type="EMBL" id="LJIJ01004705">
    <property type="protein sequence ID" value="ODM87779.1"/>
    <property type="molecule type" value="Genomic_DNA"/>
</dbReference>
<dbReference type="Gene3D" id="2.60.40.640">
    <property type="match status" value="1"/>
</dbReference>
<feature type="compositionally biased region" description="Polar residues" evidence="1">
    <location>
        <begin position="184"/>
        <end position="197"/>
    </location>
</feature>
<sequence length="197" mass="22232">MISSSKEHRHYRPPRLELHSEASQPGEKVESKIFPKFWSLFCFGLCCKSKLTIRVRTPKQGYLPGETVNFEVDMKNLSGKRLRISQQNCRGDDASSARKDEEAHNSPSWWSSKSQSQPESGIMRFGGVSSSSAAGSCGSNKFWVEKCDLLMWSTIWQFEQLSKVAVTKTWNSPPKSSSEHAVLPTQSPMQTNVWKLS</sequence>
<dbReference type="InterPro" id="IPR014752">
    <property type="entry name" value="Arrestin-like_C"/>
</dbReference>